<keyword evidence="17" id="KW-0813">Transport</keyword>
<dbReference type="Gene3D" id="1.20.1250.20">
    <property type="entry name" value="MFS general substrate transporter like domains"/>
    <property type="match status" value="2"/>
</dbReference>
<evidence type="ECO:0000256" key="10">
    <source>
        <dbReference type="ARBA" id="ARBA00044662"/>
    </source>
</evidence>
<comment type="subcellular location">
    <subcellularLocation>
        <location evidence="1">Membrane</location>
        <topology evidence="1">Multi-pass membrane protein</topology>
    </subcellularLocation>
</comment>
<dbReference type="PANTHER" id="PTHR48022">
    <property type="entry name" value="PLASTIDIC GLUCOSE TRANSPORTER 4"/>
    <property type="match status" value="1"/>
</dbReference>
<dbReference type="InterPro" id="IPR005829">
    <property type="entry name" value="Sugar_transporter_CS"/>
</dbReference>
<dbReference type="InterPro" id="IPR050360">
    <property type="entry name" value="MFS_Sugar_Transporters"/>
</dbReference>
<feature type="domain" description="Major facilitator superfamily (MFS) profile" evidence="16">
    <location>
        <begin position="833"/>
        <end position="1260"/>
    </location>
</feature>
<evidence type="ECO:0000256" key="1">
    <source>
        <dbReference type="ARBA" id="ARBA00004141"/>
    </source>
</evidence>
<evidence type="ECO:0000256" key="7">
    <source>
        <dbReference type="ARBA" id="ARBA00044637"/>
    </source>
</evidence>
<evidence type="ECO:0000256" key="8">
    <source>
        <dbReference type="ARBA" id="ARBA00044648"/>
    </source>
</evidence>
<sequence>MADVSVVESPVKAGKSGSGAYAVGICAFVACLKHRKEASATSRRQCMNQNTEVEELALEVGQLRIRVSRREGYRSTPLRVGASSSSSTSSQLPSSGALAGLRATEPEAHTELASIFSWSEVGEDLSTSGPWTPEWFEALARADSPTTLKELDLSPISHLISRLRTTSAGWDPEARLARALRAGVLARHWLDNRPLTAANVGGPTLPSKFFIVLKAGPGLSPEWTGDYTTYLGQVCKQPHEFWPGTVSQAFASRAEADAYLLAPPMTEQTLRALLNDTPSTGPLLGVLLVLPSREDGSGLRALGALVRVRTGGFMVALPGLAEVAEFLPYLTTEEGEDDQGASYTTAVYMETVRCRGLPAGPCLLADVPWMVSKHFRKGHPLRNPSAYEVLRLTLERAPCRPRRSALLASSEQWIREIMDGDTASVYVTGDDEMWPAASVLPPSGAQQEEEVSLLQQRITQLEAALQSQAASPLHGGAQAVQPPPPPNRGVLPGGVHTVSPQAGPQDAVERLRALAGVALVRLRARESAVREQRPERILEPLQQEAGLGVAEPAELEEGIADLELALTDPLQRTLVLQMKQIAMLARQQQQRQTPDPLTAALFGISGGQSTGRGSVKGCLARKAYLELMQDHGPSWSTPLENWASRTADRWGFAWETGLRTNDVALMGVASCGLLFIDQAAVDFGRTNLGWPLTALLELQFSTAQRNRRRQSLTPFSRPAAASWAKEAGDETAQATEKAPWKPKKKQKEDSFNPEDKQTKEQTLLAVRTAFILFLALGLSGTELTGRHVTVMSQALHVQNPCGWSSCVLVEQVAFTGFFHGLLAAADPIGWTFFTLDHRAGPLARGYDNGVVNDVFTMPSFRSMMGASRPLGTEVPPAGWPKEDNAEVAFWEGLTVNGFNAAAAIAAVLAGHLLVDRHGRKPALLMGTLLFAQASALHEWMLILGRVVAGVGVGITSSAGPAFISEVAPHRIRGMLVGIYQNNVCLAIVLAALLNYFVHDLGYGWRISLGLQVLMGAAVLLGLFFVCETPRYLASADRAGEALHTLTRLRGDAAWSEIFTTPFFRNVVLIGCLVQFFQIMTGINAMVSFSGTLFKALGISGIGPSLIPFVSFTIGNAVGSFMLVDRVGRRVLLLFGMITMCLTMLVGGSIALLAHDPVSDTINETAGVVIVTMIVIYMFAFGISWGFGAWLYISEIMPLRVRGKAVGLCTAMNWGPANVLSAFLTPQMISSSMGPGGTLLFFGCVCLIVIPFTVTWCGGCWASQITKTGRC</sequence>
<evidence type="ECO:0000256" key="12">
    <source>
        <dbReference type="ARBA" id="ARBA00044710"/>
    </source>
</evidence>
<dbReference type="InterPro" id="IPR005828">
    <property type="entry name" value="MFS_sugar_transport-like"/>
</dbReference>
<dbReference type="InterPro" id="IPR003663">
    <property type="entry name" value="Sugar/inositol_transpt"/>
</dbReference>
<evidence type="ECO:0000313" key="17">
    <source>
        <dbReference type="EMBL" id="CAK9049106.1"/>
    </source>
</evidence>
<protein>
    <recommendedName>
        <fullName evidence="13">Hexose transporter 1</fullName>
    </recommendedName>
</protein>
<organism evidence="17 18">
    <name type="scientific">Durusdinium trenchii</name>
    <dbReference type="NCBI Taxonomy" id="1381693"/>
    <lineage>
        <taxon>Eukaryota</taxon>
        <taxon>Sar</taxon>
        <taxon>Alveolata</taxon>
        <taxon>Dinophyceae</taxon>
        <taxon>Suessiales</taxon>
        <taxon>Symbiodiniaceae</taxon>
        <taxon>Durusdinium</taxon>
    </lineage>
</organism>
<comment type="catalytic activity">
    <reaction evidence="9">
        <text>D-xylose(out) = D-xylose(in)</text>
        <dbReference type="Rhea" id="RHEA:78427"/>
        <dbReference type="ChEBI" id="CHEBI:53455"/>
    </reaction>
    <physiologicalReaction direction="left-to-right" evidence="9">
        <dbReference type="Rhea" id="RHEA:78428"/>
    </physiologicalReaction>
</comment>
<dbReference type="InterPro" id="IPR036259">
    <property type="entry name" value="MFS_trans_sf"/>
</dbReference>
<keyword evidence="6 15" id="KW-0472">Membrane</keyword>
<comment type="subunit">
    <text evidence="3">Homodimer.</text>
</comment>
<comment type="catalytic activity">
    <reaction evidence="7">
        <text>D-galactose(in) = D-galactose(out)</text>
        <dbReference type="Rhea" id="RHEA:34915"/>
        <dbReference type="ChEBI" id="CHEBI:4139"/>
    </reaction>
    <physiologicalReaction direction="right-to-left" evidence="7">
        <dbReference type="Rhea" id="RHEA:34917"/>
    </physiologicalReaction>
</comment>
<feature type="transmembrane region" description="Helical" evidence="15">
    <location>
        <begin position="1105"/>
        <end position="1123"/>
    </location>
</feature>
<reference evidence="17 18" key="1">
    <citation type="submission" date="2024-02" db="EMBL/GenBank/DDBJ databases">
        <authorList>
            <person name="Chen Y."/>
            <person name="Shah S."/>
            <person name="Dougan E. K."/>
            <person name="Thang M."/>
            <person name="Chan C."/>
        </authorList>
    </citation>
    <scope>NUCLEOTIDE SEQUENCE [LARGE SCALE GENOMIC DNA]</scope>
</reference>
<feature type="transmembrane region" description="Helical" evidence="15">
    <location>
        <begin position="1002"/>
        <end position="1025"/>
    </location>
</feature>
<evidence type="ECO:0000313" key="18">
    <source>
        <dbReference type="Proteomes" id="UP001642464"/>
    </source>
</evidence>
<keyword evidence="17" id="KW-0762">Sugar transport</keyword>
<dbReference type="SUPFAM" id="SSF103473">
    <property type="entry name" value="MFS general substrate transporter"/>
    <property type="match status" value="1"/>
</dbReference>
<dbReference type="PROSITE" id="PS50850">
    <property type="entry name" value="MFS"/>
    <property type="match status" value="1"/>
</dbReference>
<feature type="compositionally biased region" description="Basic and acidic residues" evidence="14">
    <location>
        <begin position="746"/>
        <end position="758"/>
    </location>
</feature>
<evidence type="ECO:0000259" key="16">
    <source>
        <dbReference type="PROSITE" id="PS50850"/>
    </source>
</evidence>
<comment type="catalytic activity">
    <reaction evidence="11">
        <text>D-glucosamine(out) = D-glucosamine(in)</text>
        <dbReference type="Rhea" id="RHEA:78423"/>
        <dbReference type="ChEBI" id="CHEBI:58723"/>
    </reaction>
    <physiologicalReaction direction="left-to-right" evidence="11">
        <dbReference type="Rhea" id="RHEA:78424"/>
    </physiologicalReaction>
</comment>
<dbReference type="PROSITE" id="PS00217">
    <property type="entry name" value="SUGAR_TRANSPORT_2"/>
    <property type="match status" value="1"/>
</dbReference>
<evidence type="ECO:0000256" key="5">
    <source>
        <dbReference type="ARBA" id="ARBA00022989"/>
    </source>
</evidence>
<keyword evidence="18" id="KW-1185">Reference proteome</keyword>
<evidence type="ECO:0000256" key="6">
    <source>
        <dbReference type="ARBA" id="ARBA00023136"/>
    </source>
</evidence>
<dbReference type="EMBL" id="CAXAMM010021001">
    <property type="protein sequence ID" value="CAK9049106.1"/>
    <property type="molecule type" value="Genomic_DNA"/>
</dbReference>
<feature type="transmembrane region" description="Helical" evidence="15">
    <location>
        <begin position="1165"/>
        <end position="1192"/>
    </location>
</feature>
<dbReference type="PRINTS" id="PR00171">
    <property type="entry name" value="SUGRTRNSPORT"/>
</dbReference>
<keyword evidence="4 15" id="KW-0812">Transmembrane</keyword>
<dbReference type="Pfam" id="PF00083">
    <property type="entry name" value="Sugar_tr"/>
    <property type="match status" value="1"/>
</dbReference>
<feature type="region of interest" description="Disordered" evidence="14">
    <location>
        <begin position="709"/>
        <end position="758"/>
    </location>
</feature>
<feature type="region of interest" description="Disordered" evidence="14">
    <location>
        <begin position="472"/>
        <end position="493"/>
    </location>
</feature>
<feature type="transmembrane region" description="Helical" evidence="15">
    <location>
        <begin position="946"/>
        <end position="963"/>
    </location>
</feature>
<evidence type="ECO:0000256" key="3">
    <source>
        <dbReference type="ARBA" id="ARBA00011738"/>
    </source>
</evidence>
<feature type="compositionally biased region" description="Low complexity" evidence="14">
    <location>
        <begin position="83"/>
        <end position="95"/>
    </location>
</feature>
<evidence type="ECO:0000256" key="9">
    <source>
        <dbReference type="ARBA" id="ARBA00044656"/>
    </source>
</evidence>
<comment type="caution">
    <text evidence="17">The sequence shown here is derived from an EMBL/GenBank/DDBJ whole genome shotgun (WGS) entry which is preliminary data.</text>
</comment>
<evidence type="ECO:0000256" key="15">
    <source>
        <dbReference type="SAM" id="Phobius"/>
    </source>
</evidence>
<accession>A0ABP0MCA0</accession>
<dbReference type="PROSITE" id="PS00216">
    <property type="entry name" value="SUGAR_TRANSPORT_1"/>
    <property type="match status" value="1"/>
</dbReference>
<keyword evidence="5 15" id="KW-1133">Transmembrane helix</keyword>
<dbReference type="InterPro" id="IPR020846">
    <property type="entry name" value="MFS_dom"/>
</dbReference>
<proteinExistence type="inferred from homology"/>
<evidence type="ECO:0000256" key="13">
    <source>
        <dbReference type="ARBA" id="ARBA00044780"/>
    </source>
</evidence>
<evidence type="ECO:0000256" key="4">
    <source>
        <dbReference type="ARBA" id="ARBA00022692"/>
    </source>
</evidence>
<feature type="transmembrane region" description="Helical" evidence="15">
    <location>
        <begin position="1066"/>
        <end position="1085"/>
    </location>
</feature>
<name>A0ABP0MCA0_9DINO</name>
<feature type="region of interest" description="Disordered" evidence="14">
    <location>
        <begin position="76"/>
        <end position="100"/>
    </location>
</feature>
<comment type="catalytic activity">
    <reaction evidence="10">
        <text>D-mannose(out) = D-mannose(in)</text>
        <dbReference type="Rhea" id="RHEA:78391"/>
        <dbReference type="ChEBI" id="CHEBI:4208"/>
    </reaction>
    <physiologicalReaction direction="left-to-right" evidence="10">
        <dbReference type="Rhea" id="RHEA:78392"/>
    </physiologicalReaction>
</comment>
<feature type="transmembrane region" description="Helical" evidence="15">
    <location>
        <begin position="1130"/>
        <end position="1153"/>
    </location>
</feature>
<evidence type="ECO:0000256" key="14">
    <source>
        <dbReference type="SAM" id="MobiDB-lite"/>
    </source>
</evidence>
<evidence type="ECO:0000256" key="2">
    <source>
        <dbReference type="ARBA" id="ARBA00010992"/>
    </source>
</evidence>
<evidence type="ECO:0000256" key="11">
    <source>
        <dbReference type="ARBA" id="ARBA00044668"/>
    </source>
</evidence>
<feature type="transmembrane region" description="Helical" evidence="15">
    <location>
        <begin position="975"/>
        <end position="996"/>
    </location>
</feature>
<gene>
    <name evidence="17" type="ORF">SCF082_LOCUS27256</name>
</gene>
<comment type="catalytic activity">
    <reaction evidence="8">
        <text>D-glucose(out) = D-glucose(in)</text>
        <dbReference type="Rhea" id="RHEA:60376"/>
        <dbReference type="ChEBI" id="CHEBI:4167"/>
    </reaction>
    <physiologicalReaction direction="left-to-right" evidence="8">
        <dbReference type="Rhea" id="RHEA:60377"/>
    </physiologicalReaction>
</comment>
<feature type="transmembrane region" description="Helical" evidence="15">
    <location>
        <begin position="1238"/>
        <end position="1261"/>
    </location>
</feature>
<feature type="transmembrane region" description="Helical" evidence="15">
    <location>
        <begin position="1204"/>
        <end position="1223"/>
    </location>
</feature>
<comment type="catalytic activity">
    <reaction evidence="12">
        <text>D-fructose(out) = D-fructose(in)</text>
        <dbReference type="Rhea" id="RHEA:60372"/>
        <dbReference type="ChEBI" id="CHEBI:37721"/>
    </reaction>
    <physiologicalReaction direction="left-to-right" evidence="12">
        <dbReference type="Rhea" id="RHEA:60373"/>
    </physiologicalReaction>
</comment>
<dbReference type="PANTHER" id="PTHR48022:SF2">
    <property type="entry name" value="PLASTIDIC GLUCOSE TRANSPORTER 4"/>
    <property type="match status" value="1"/>
</dbReference>
<dbReference type="Proteomes" id="UP001642464">
    <property type="component" value="Unassembled WGS sequence"/>
</dbReference>
<comment type="similarity">
    <text evidence="2">Belongs to the major facilitator superfamily. Sugar transporter (TC 2.A.1.1) family.</text>
</comment>